<dbReference type="PANTHER" id="PTHR43060">
    <property type="entry name" value="3-HYDROXYISOBUTYRATE DEHYDROGENASE-LIKE 1, MITOCHONDRIAL-RELATED"/>
    <property type="match status" value="1"/>
</dbReference>
<dbReference type="KEGG" id="vab:WPS_09650"/>
<dbReference type="PIRSF" id="PIRSF000103">
    <property type="entry name" value="HIBADH"/>
    <property type="match status" value="1"/>
</dbReference>
<dbReference type="GO" id="GO:0046487">
    <property type="term" value="P:glyoxylate metabolic process"/>
    <property type="evidence" value="ECO:0007669"/>
    <property type="project" value="InterPro"/>
</dbReference>
<dbReference type="PANTHER" id="PTHR43060:SF15">
    <property type="entry name" value="3-HYDROXYISOBUTYRATE DEHYDROGENASE-LIKE 1, MITOCHONDRIAL-RELATED"/>
    <property type="match status" value="1"/>
</dbReference>
<dbReference type="GO" id="GO:0008679">
    <property type="term" value="F:2-hydroxy-3-oxopropionate reductase activity"/>
    <property type="evidence" value="ECO:0007669"/>
    <property type="project" value="InterPro"/>
</dbReference>
<protein>
    <submittedName>
        <fullName evidence="7">2-hydroxy-3-oxopropionate reductase</fullName>
    </submittedName>
</protein>
<dbReference type="SUPFAM" id="SSF48179">
    <property type="entry name" value="6-phosphogluconate dehydrogenase C-terminal domain-like"/>
    <property type="match status" value="1"/>
</dbReference>
<evidence type="ECO:0000313" key="7">
    <source>
        <dbReference type="EMBL" id="BDE05689.1"/>
    </source>
</evidence>
<dbReference type="Proteomes" id="UP001317532">
    <property type="component" value="Chromosome"/>
</dbReference>
<evidence type="ECO:0000256" key="3">
    <source>
        <dbReference type="ARBA" id="ARBA00023027"/>
    </source>
</evidence>
<dbReference type="Pfam" id="PF03446">
    <property type="entry name" value="NAD_binding_2"/>
    <property type="match status" value="1"/>
</dbReference>
<dbReference type="SUPFAM" id="SSF51735">
    <property type="entry name" value="NAD(P)-binding Rossmann-fold domains"/>
    <property type="match status" value="1"/>
</dbReference>
<evidence type="ECO:0000259" key="6">
    <source>
        <dbReference type="Pfam" id="PF14833"/>
    </source>
</evidence>
<comment type="similarity">
    <text evidence="1">Belongs to the HIBADH-related family.</text>
</comment>
<sequence length="298" mass="30723">MSEKSTVGFIGLGIMGKPMARNLLRAGYPVIVLNRSRGPVDELVADGAQAGTTPQDVAAKSGVVITMLPDSPDVEAVVLGEHGVASGIASGSLYIDMSTIAPQTARRVAEAMTAKGVDALDAPVSGGEQGAINAALSIMIGGSDAAFERAKPIFDTLGKNIVHVGPSGAGQVTKACNQIVVGVTIEAVAEALALAENSGVDPAKVRAALLGGFAQSKILEVHGQRMIDRAFNPGFKAKLHRKDMNIAAEAGDALGLDLAAAKLVRSDFDELIARGDGERDHSALRTRYPLPEPATLSR</sequence>
<name>A0AAN1XUG7_UNVUL</name>
<feature type="domain" description="6-phosphogluconate dehydrogenase NADP-binding" evidence="5">
    <location>
        <begin position="6"/>
        <end position="165"/>
    </location>
</feature>
<dbReference type="RefSeq" id="WP_317996715.1">
    <property type="nucleotide sequence ID" value="NZ_AP025523.1"/>
</dbReference>
<evidence type="ECO:0000256" key="2">
    <source>
        <dbReference type="ARBA" id="ARBA00023002"/>
    </source>
</evidence>
<dbReference type="InterPro" id="IPR029154">
    <property type="entry name" value="HIBADH-like_NADP-bd"/>
</dbReference>
<dbReference type="Gene3D" id="3.40.50.720">
    <property type="entry name" value="NAD(P)-binding Rossmann-like Domain"/>
    <property type="match status" value="1"/>
</dbReference>
<dbReference type="InterPro" id="IPR006398">
    <property type="entry name" value="Tartro_sem_red"/>
</dbReference>
<dbReference type="AlphaFoldDB" id="A0AAN1XUG7"/>
<dbReference type="NCBIfam" id="TIGR01505">
    <property type="entry name" value="tartro_sem_red"/>
    <property type="match status" value="1"/>
</dbReference>
<reference evidence="7 8" key="1">
    <citation type="journal article" date="2022" name="ISME Commun">
        <title>Vulcanimicrobium alpinus gen. nov. sp. nov., the first cultivated representative of the candidate phylum 'Eremiobacterota', is a metabolically versatile aerobic anoxygenic phototroph.</title>
        <authorList>
            <person name="Yabe S."/>
            <person name="Muto K."/>
            <person name="Abe K."/>
            <person name="Yokota A."/>
            <person name="Staudigel H."/>
            <person name="Tebo B.M."/>
        </authorList>
    </citation>
    <scope>NUCLEOTIDE SEQUENCE [LARGE SCALE GENOMIC DNA]</scope>
    <source>
        <strain evidence="7 8">WC8-2</strain>
    </source>
</reference>
<evidence type="ECO:0000259" key="5">
    <source>
        <dbReference type="Pfam" id="PF03446"/>
    </source>
</evidence>
<dbReference type="InterPro" id="IPR006115">
    <property type="entry name" value="6PGDH_NADP-bd"/>
</dbReference>
<keyword evidence="2" id="KW-0560">Oxidoreductase</keyword>
<dbReference type="EMBL" id="AP025523">
    <property type="protein sequence ID" value="BDE05689.1"/>
    <property type="molecule type" value="Genomic_DNA"/>
</dbReference>
<dbReference type="InterPro" id="IPR015815">
    <property type="entry name" value="HIBADH-related"/>
</dbReference>
<accession>A0AAN1XUG7</accession>
<feature type="domain" description="3-hydroxyisobutyrate dehydrogenase-like NAD-binding" evidence="6">
    <location>
        <begin position="168"/>
        <end position="284"/>
    </location>
</feature>
<evidence type="ECO:0000313" key="8">
    <source>
        <dbReference type="Proteomes" id="UP001317532"/>
    </source>
</evidence>
<feature type="active site" evidence="4">
    <location>
        <position position="174"/>
    </location>
</feature>
<dbReference type="GO" id="GO:0016054">
    <property type="term" value="P:organic acid catabolic process"/>
    <property type="evidence" value="ECO:0007669"/>
    <property type="project" value="UniProtKB-ARBA"/>
</dbReference>
<gene>
    <name evidence="7" type="ORF">WPS_09650</name>
</gene>
<organism evidence="7 8">
    <name type="scientific">Vulcanimicrobium alpinum</name>
    <dbReference type="NCBI Taxonomy" id="3016050"/>
    <lineage>
        <taxon>Bacteria</taxon>
        <taxon>Bacillati</taxon>
        <taxon>Vulcanimicrobiota</taxon>
        <taxon>Vulcanimicrobiia</taxon>
        <taxon>Vulcanimicrobiales</taxon>
        <taxon>Vulcanimicrobiaceae</taxon>
        <taxon>Vulcanimicrobium</taxon>
    </lineage>
</organism>
<dbReference type="Gene3D" id="1.10.1040.10">
    <property type="entry name" value="N-(1-d-carboxylethyl)-l-norvaline Dehydrogenase, domain 2"/>
    <property type="match status" value="1"/>
</dbReference>
<dbReference type="InterPro" id="IPR013328">
    <property type="entry name" value="6PGD_dom2"/>
</dbReference>
<keyword evidence="3" id="KW-0520">NAD</keyword>
<dbReference type="PROSITE" id="PS00895">
    <property type="entry name" value="3_HYDROXYISOBUT_DH"/>
    <property type="match status" value="1"/>
</dbReference>
<dbReference type="InterPro" id="IPR002204">
    <property type="entry name" value="3-OH-isobutyrate_DH-rel_CS"/>
</dbReference>
<dbReference type="GO" id="GO:0050661">
    <property type="term" value="F:NADP binding"/>
    <property type="evidence" value="ECO:0007669"/>
    <property type="project" value="InterPro"/>
</dbReference>
<evidence type="ECO:0000256" key="1">
    <source>
        <dbReference type="ARBA" id="ARBA00009080"/>
    </source>
</evidence>
<dbReference type="InterPro" id="IPR008927">
    <property type="entry name" value="6-PGluconate_DH-like_C_sf"/>
</dbReference>
<keyword evidence="8" id="KW-1185">Reference proteome</keyword>
<dbReference type="InterPro" id="IPR036291">
    <property type="entry name" value="NAD(P)-bd_dom_sf"/>
</dbReference>
<dbReference type="GO" id="GO:0051287">
    <property type="term" value="F:NAD binding"/>
    <property type="evidence" value="ECO:0007669"/>
    <property type="project" value="InterPro"/>
</dbReference>
<evidence type="ECO:0000256" key="4">
    <source>
        <dbReference type="PIRSR" id="PIRSR000103-1"/>
    </source>
</evidence>
<proteinExistence type="inferred from homology"/>
<dbReference type="Pfam" id="PF14833">
    <property type="entry name" value="NAD_binding_11"/>
    <property type="match status" value="1"/>
</dbReference>